<dbReference type="EMBL" id="CAJNNW010037224">
    <property type="protein sequence ID" value="CAE8740180.1"/>
    <property type="molecule type" value="Genomic_DNA"/>
</dbReference>
<dbReference type="AlphaFoldDB" id="A0A813M3W3"/>
<reference evidence="1" key="1">
    <citation type="submission" date="2021-02" db="EMBL/GenBank/DDBJ databases">
        <authorList>
            <person name="Dougan E. K."/>
            <person name="Rhodes N."/>
            <person name="Thang M."/>
            <person name="Chan C."/>
        </authorList>
    </citation>
    <scope>NUCLEOTIDE SEQUENCE</scope>
</reference>
<evidence type="ECO:0000313" key="2">
    <source>
        <dbReference type="Proteomes" id="UP000626109"/>
    </source>
</evidence>
<protein>
    <submittedName>
        <fullName evidence="1">Uncharacterized protein</fullName>
    </submittedName>
</protein>
<gene>
    <name evidence="1" type="ORF">PGLA2088_LOCUS49921</name>
</gene>
<accession>A0A813M3W3</accession>
<comment type="caution">
    <text evidence="1">The sequence shown here is derived from an EMBL/GenBank/DDBJ whole genome shotgun (WGS) entry which is preliminary data.</text>
</comment>
<organism evidence="1 2">
    <name type="scientific">Polarella glacialis</name>
    <name type="common">Dinoflagellate</name>
    <dbReference type="NCBI Taxonomy" id="89957"/>
    <lineage>
        <taxon>Eukaryota</taxon>
        <taxon>Sar</taxon>
        <taxon>Alveolata</taxon>
        <taxon>Dinophyceae</taxon>
        <taxon>Suessiales</taxon>
        <taxon>Suessiaceae</taxon>
        <taxon>Polarella</taxon>
    </lineage>
</organism>
<sequence length="113" mass="12456">MFRELSPGASVMRVCICTLLRLTKLPAILKIVAPGTPGRLQSLHILASGKVVLVRICQNRFQLSRGVVDRQGDYSLTHASALCSSLPFESDFVQGVRLALPIRWIFGGFLVEF</sequence>
<name>A0A813M3W3_POLGL</name>
<proteinExistence type="predicted"/>
<dbReference type="Proteomes" id="UP000626109">
    <property type="component" value="Unassembled WGS sequence"/>
</dbReference>
<evidence type="ECO:0000313" key="1">
    <source>
        <dbReference type="EMBL" id="CAE8740180.1"/>
    </source>
</evidence>